<gene>
    <name evidence="1" type="ORF">FYJ60_03810</name>
</gene>
<dbReference type="Proteomes" id="UP000466864">
    <property type="component" value="Unassembled WGS sequence"/>
</dbReference>
<dbReference type="AlphaFoldDB" id="A0A7X2TMP8"/>
<dbReference type="EMBL" id="VUMV01000002">
    <property type="protein sequence ID" value="MST81444.1"/>
    <property type="molecule type" value="Genomic_DNA"/>
</dbReference>
<proteinExistence type="predicted"/>
<name>A0A7X2TMP8_9FIRM</name>
<sequence>MDRYSDALDAELYYSLHFFTILEYFQKLIRTLTPSSNRTARNTPKIPNLQINTKTDATLTIQIVPKI</sequence>
<comment type="caution">
    <text evidence="1">The sequence shown here is derived from an EMBL/GenBank/DDBJ whole genome shotgun (WGS) entry which is preliminary data.</text>
</comment>
<keyword evidence="2" id="KW-1185">Reference proteome</keyword>
<reference evidence="1 2" key="1">
    <citation type="submission" date="2019-08" db="EMBL/GenBank/DDBJ databases">
        <title>In-depth cultivation of the pig gut microbiome towards novel bacterial diversity and tailored functional studies.</title>
        <authorList>
            <person name="Wylensek D."/>
            <person name="Hitch T.C.A."/>
            <person name="Clavel T."/>
        </authorList>
    </citation>
    <scope>NUCLEOTIDE SEQUENCE [LARGE SCALE GENOMIC DNA]</scope>
    <source>
        <strain evidence="1 2">Oil+RF-744-WCA-WT-13</strain>
    </source>
</reference>
<organism evidence="1 2">
    <name type="scientific">Bilifractor porci</name>
    <dbReference type="NCBI Taxonomy" id="2606636"/>
    <lineage>
        <taxon>Bacteria</taxon>
        <taxon>Bacillati</taxon>
        <taxon>Bacillota</taxon>
        <taxon>Clostridia</taxon>
        <taxon>Lachnospirales</taxon>
        <taxon>Lachnospiraceae</taxon>
        <taxon>Bilifractor</taxon>
    </lineage>
</organism>
<accession>A0A7X2TMP8</accession>
<evidence type="ECO:0000313" key="2">
    <source>
        <dbReference type="Proteomes" id="UP000466864"/>
    </source>
</evidence>
<protein>
    <submittedName>
        <fullName evidence="1">Uncharacterized protein</fullName>
    </submittedName>
</protein>
<evidence type="ECO:0000313" key="1">
    <source>
        <dbReference type="EMBL" id="MST81444.1"/>
    </source>
</evidence>
<dbReference type="RefSeq" id="WP_154457249.1">
    <property type="nucleotide sequence ID" value="NZ_VUMV01000002.1"/>
</dbReference>